<dbReference type="EMBL" id="GG657900">
    <property type="protein sequence ID" value="EEF79087.1"/>
    <property type="molecule type" value="Genomic_DNA"/>
</dbReference>
<reference evidence="5" key="1">
    <citation type="submission" date="2008-01" db="EMBL/GenBank/DDBJ databases">
        <authorList>
            <person name="Schaefer H."/>
            <person name="Ferriera S."/>
            <person name="Johnson J."/>
            <person name="Kravitz S."/>
            <person name="Beeson K."/>
            <person name="Sutton G."/>
            <person name="Rogers Y.-H."/>
            <person name="Friedman R."/>
            <person name="Frazier M."/>
            <person name="Venter J.C."/>
        </authorList>
    </citation>
    <scope>NUCLEOTIDE SEQUENCE</scope>
    <source>
        <strain evidence="5">DMS010</strain>
    </source>
</reference>
<evidence type="ECO:0000313" key="4">
    <source>
        <dbReference type="EMBL" id="EEF80288.1"/>
    </source>
</evidence>
<keyword evidence="6" id="KW-1185">Reference proteome</keyword>
<dbReference type="Proteomes" id="UP000004679">
    <property type="component" value="Unassembled WGS sequence"/>
</dbReference>
<dbReference type="HOGENOM" id="CLU_3137626_0_0_6"/>
<proteinExistence type="predicted"/>
<accession>C0N2H8</accession>
<dbReference type="EMBL" id="GG657904">
    <property type="protein sequence ID" value="EEF78800.1"/>
    <property type="molecule type" value="Genomic_DNA"/>
</dbReference>
<evidence type="ECO:0000313" key="2">
    <source>
        <dbReference type="EMBL" id="EEF78800.1"/>
    </source>
</evidence>
<evidence type="ECO:0000313" key="3">
    <source>
        <dbReference type="EMBL" id="EEF79087.1"/>
    </source>
</evidence>
<dbReference type="AlphaFoldDB" id="C0N2H8"/>
<organism evidence="5 6">
    <name type="scientific">Methylophaga thiooxydans DMS010</name>
    <dbReference type="NCBI Taxonomy" id="637616"/>
    <lineage>
        <taxon>Bacteria</taxon>
        <taxon>Pseudomonadati</taxon>
        <taxon>Pseudomonadota</taxon>
        <taxon>Gammaproteobacteria</taxon>
        <taxon>Thiotrichales</taxon>
        <taxon>Piscirickettsiaceae</taxon>
        <taxon>Methylophaga</taxon>
    </lineage>
</organism>
<dbReference type="EMBL" id="GG657907">
    <property type="protein sequence ID" value="EEF78478.1"/>
    <property type="molecule type" value="Genomic_DNA"/>
</dbReference>
<name>C0N2H8_9GAMM</name>
<gene>
    <name evidence="4" type="ORF">MDMS009_1184</name>
    <name evidence="3" type="ORF">MDMS009_2347</name>
    <name evidence="2" type="ORF">MDMS009_2544</name>
    <name evidence="1" type="ORF">MDMS009_3022</name>
    <name evidence="5" type="ORF">MDMS009_364</name>
</gene>
<evidence type="ECO:0000313" key="6">
    <source>
        <dbReference type="Proteomes" id="UP000004679"/>
    </source>
</evidence>
<evidence type="ECO:0000313" key="5">
    <source>
        <dbReference type="EMBL" id="EEF81044.1"/>
    </source>
</evidence>
<evidence type="ECO:0000313" key="1">
    <source>
        <dbReference type="EMBL" id="EEF78478.1"/>
    </source>
</evidence>
<protein>
    <recommendedName>
        <fullName evidence="7">Resolvase HTH domain-containing protein</fullName>
    </recommendedName>
</protein>
<dbReference type="EMBL" id="GG657895">
    <property type="protein sequence ID" value="EEF80288.1"/>
    <property type="molecule type" value="Genomic_DNA"/>
</dbReference>
<sequence length="49" mass="5798">MDLAETSRLLDQGFTKAEVARTQKITERAVYKRQAKQRQLENDKQQDLF</sequence>
<dbReference type="EMBL" id="GG657884">
    <property type="protein sequence ID" value="EEF81044.1"/>
    <property type="molecule type" value="Genomic_DNA"/>
</dbReference>
<evidence type="ECO:0008006" key="7">
    <source>
        <dbReference type="Google" id="ProtNLM"/>
    </source>
</evidence>
<reference evidence="5 6" key="2">
    <citation type="journal article" date="2011" name="J. Bacteriol.">
        <title>Draft genome sequence of the chemolithoheterotrophic, halophilic methylotroph Methylophaga thiooxydans DMS010.</title>
        <authorList>
            <person name="Boden R."/>
            <person name="Ferriera S."/>
            <person name="Johnson J."/>
            <person name="Kelly D.P."/>
            <person name="Murrell J.C."/>
            <person name="Schafer H."/>
        </authorList>
    </citation>
    <scope>NUCLEOTIDE SEQUENCE [LARGE SCALE GENOMIC DNA]</scope>
    <source>
        <strain evidence="5 6">DMS010</strain>
    </source>
</reference>